<dbReference type="GO" id="GO:0009279">
    <property type="term" value="C:cell outer membrane"/>
    <property type="evidence" value="ECO:0007669"/>
    <property type="project" value="UniProtKB-SubCell"/>
</dbReference>
<evidence type="ECO:0000256" key="3">
    <source>
        <dbReference type="ARBA" id="ARBA00022452"/>
    </source>
</evidence>
<evidence type="ECO:0000256" key="5">
    <source>
        <dbReference type="ARBA" id="ARBA00022729"/>
    </source>
</evidence>
<dbReference type="PANTHER" id="PTHR30069">
    <property type="entry name" value="TONB-DEPENDENT OUTER MEMBRANE RECEPTOR"/>
    <property type="match status" value="1"/>
</dbReference>
<evidence type="ECO:0000256" key="4">
    <source>
        <dbReference type="ARBA" id="ARBA00022692"/>
    </source>
</evidence>
<comment type="subcellular location">
    <subcellularLocation>
        <location evidence="1">Cell outer membrane</location>
        <topology evidence="1">Multi-pass membrane protein</topology>
    </subcellularLocation>
</comment>
<keyword evidence="2" id="KW-0813">Transport</keyword>
<dbReference type="Gene3D" id="2.40.170.20">
    <property type="entry name" value="TonB-dependent receptor, beta-barrel domain"/>
    <property type="match status" value="1"/>
</dbReference>
<evidence type="ECO:0000256" key="7">
    <source>
        <dbReference type="ARBA" id="ARBA00023237"/>
    </source>
</evidence>
<dbReference type="SUPFAM" id="SSF56935">
    <property type="entry name" value="Porins"/>
    <property type="match status" value="1"/>
</dbReference>
<evidence type="ECO:0000256" key="1">
    <source>
        <dbReference type="ARBA" id="ARBA00004571"/>
    </source>
</evidence>
<protein>
    <submittedName>
        <fullName evidence="8">Uncharacterized protein</fullName>
    </submittedName>
</protein>
<organism evidence="8 9">
    <name type="scientific">Candidatus Edwardsbacteria bacterium GWF2_54_11</name>
    <dbReference type="NCBI Taxonomy" id="1817851"/>
    <lineage>
        <taxon>Bacteria</taxon>
        <taxon>Candidatus Edwardsiibacteriota</taxon>
    </lineage>
</organism>
<dbReference type="PROSITE" id="PS00018">
    <property type="entry name" value="EF_HAND_1"/>
    <property type="match status" value="1"/>
</dbReference>
<name>A0A1F5RC02_9BACT</name>
<keyword evidence="6" id="KW-0472">Membrane</keyword>
<dbReference type="InterPro" id="IPR018247">
    <property type="entry name" value="EF_Hand_1_Ca_BS"/>
</dbReference>
<proteinExistence type="predicted"/>
<dbReference type="InterPro" id="IPR036942">
    <property type="entry name" value="Beta-barrel_TonB_sf"/>
</dbReference>
<dbReference type="Proteomes" id="UP000177230">
    <property type="component" value="Unassembled WGS sequence"/>
</dbReference>
<comment type="caution">
    <text evidence="8">The sequence shown here is derived from an EMBL/GenBank/DDBJ whole genome shotgun (WGS) entry which is preliminary data.</text>
</comment>
<evidence type="ECO:0000256" key="6">
    <source>
        <dbReference type="ARBA" id="ARBA00023136"/>
    </source>
</evidence>
<sequence length="587" mass="66632">MLGLRFRQDLSLKTSYSLGLSRFSARTQAGVLDTAAEKERSWWQDYTFLSDADANGDSIYDAYAGQGYVKNINNPYGVPGYFVGYGLARLWRRTADSYNGFNFKLNHQVNEKNNLEGGIDLKKYRVYLKENSLPWDPVPFKDYYDFDPANLAIYLQEKLELSDLVLTAGVRLDRFMPNAGKKANNFNLTDTASYIEARDTTMYSLRLGFLHKISGSASFRVNFGRYVQQPSWDYLYKNLTANIARGTTVLGEPELMAPYTIAYDAGLSRRFGQSSELDLSMYYKDVYDLIDTAYIQDTTTGLSYSGFKNNRQANIRGLELTYELKPLGKEYSILANYSFQMTKYNTDAPNIVHEYIYGGVDNLEDPLLNPKYINTYFLNWDQRHKFVLNLGWGSGSDFGPWFFGGQPLSDISIGLFNNANSGFPYTVLGYFYGNIVGDINHERLPWTFNTDLKAEKIFKLSGVNLTLGLEVLNLFNRKNTTGIFPQTGLTDAYGTPPSYDDFAGKTVLDSLPGGIDSSGHTMMYPNPDYSKWRDLNGDGVIDDKELYLTYAAAYNDYVNDPYNSLRYPESSAYVLPRKARLVLGFMF</sequence>
<dbReference type="GO" id="GO:0044718">
    <property type="term" value="P:siderophore transmembrane transport"/>
    <property type="evidence" value="ECO:0007669"/>
    <property type="project" value="TreeGrafter"/>
</dbReference>
<dbReference type="EMBL" id="MFFM01000034">
    <property type="protein sequence ID" value="OGF11944.1"/>
    <property type="molecule type" value="Genomic_DNA"/>
</dbReference>
<reference evidence="8 9" key="1">
    <citation type="journal article" date="2016" name="Nat. Commun.">
        <title>Thousands of microbial genomes shed light on interconnected biogeochemical processes in an aquifer system.</title>
        <authorList>
            <person name="Anantharaman K."/>
            <person name="Brown C.T."/>
            <person name="Hug L.A."/>
            <person name="Sharon I."/>
            <person name="Castelle C.J."/>
            <person name="Probst A.J."/>
            <person name="Thomas B.C."/>
            <person name="Singh A."/>
            <person name="Wilkins M.J."/>
            <person name="Karaoz U."/>
            <person name="Brodie E.L."/>
            <person name="Williams K.H."/>
            <person name="Hubbard S.S."/>
            <person name="Banfield J.F."/>
        </authorList>
    </citation>
    <scope>NUCLEOTIDE SEQUENCE [LARGE SCALE GENOMIC DNA]</scope>
</reference>
<evidence type="ECO:0000313" key="9">
    <source>
        <dbReference type="Proteomes" id="UP000177230"/>
    </source>
</evidence>
<evidence type="ECO:0000313" key="8">
    <source>
        <dbReference type="EMBL" id="OGF11944.1"/>
    </source>
</evidence>
<keyword evidence="5" id="KW-0732">Signal</keyword>
<dbReference type="PANTHER" id="PTHR30069:SF29">
    <property type="entry name" value="HEMOGLOBIN AND HEMOGLOBIN-HAPTOGLOBIN-BINDING PROTEIN 1-RELATED"/>
    <property type="match status" value="1"/>
</dbReference>
<dbReference type="InterPro" id="IPR039426">
    <property type="entry name" value="TonB-dep_rcpt-like"/>
</dbReference>
<dbReference type="GO" id="GO:0015344">
    <property type="term" value="F:siderophore uptake transmembrane transporter activity"/>
    <property type="evidence" value="ECO:0007669"/>
    <property type="project" value="TreeGrafter"/>
</dbReference>
<keyword evidence="7" id="KW-0998">Cell outer membrane</keyword>
<accession>A0A1F5RC02</accession>
<keyword evidence="4" id="KW-0812">Transmembrane</keyword>
<keyword evidence="3" id="KW-1134">Transmembrane beta strand</keyword>
<gene>
    <name evidence="8" type="ORF">A2024_02840</name>
</gene>
<dbReference type="AlphaFoldDB" id="A0A1F5RC02"/>
<evidence type="ECO:0000256" key="2">
    <source>
        <dbReference type="ARBA" id="ARBA00022448"/>
    </source>
</evidence>